<dbReference type="AlphaFoldDB" id="V4LBZ4"/>
<dbReference type="InterPro" id="IPR012677">
    <property type="entry name" value="Nucleotide-bd_a/b_plait_sf"/>
</dbReference>
<sequence length="432" mass="46083">MEMESCKLFIGGISWETSEDCLREYFQSFGEVLEAVIMKDRATGRARGFGFVVFADPNVAERVVLLRHVIDGKIVEAKKAVPRDDHSVFNKSNSSLQGSPGPAHSKKIFVGGLASSVTEAEFKKYFAQFGMITDVVVMYDHRTQRPRGFGFISYDSEEAVDKVLQRTFHELNGKMVEVKLAVPKEMALNPIRNQMNVNSFGSSRISALLLNEYTQGFSPSPISGYGVKPEVRYSPAVGNRGGFSPFGHGYGIELNFEQDQTQNYGAGSNGGFGRPFSPGYAAGLSRYGSQIESGGASVGNGSVLNAATKNHLWGNGGLGYMSNSPISRSSFSGSSGVSSLGSIGDNWGTAARARNSYRSEGGGVGLEAMRGGPFGGYSSGSSSLEADSLYSDSAWLSLPAKAEERLGMGALDFMSRGPAGYINRQPNGGIAA</sequence>
<dbReference type="STRING" id="72664.V4LBZ4"/>
<evidence type="ECO:0000256" key="1">
    <source>
        <dbReference type="ARBA" id="ARBA00022737"/>
    </source>
</evidence>
<dbReference type="OrthoDB" id="1875751at2759"/>
<keyword evidence="6" id="KW-1185">Reference proteome</keyword>
<accession>V4LBZ4</accession>
<evidence type="ECO:0000256" key="2">
    <source>
        <dbReference type="ARBA" id="ARBA00022884"/>
    </source>
</evidence>
<dbReference type="Proteomes" id="UP000030689">
    <property type="component" value="Unassembled WGS sequence"/>
</dbReference>
<dbReference type="GO" id="GO:0006417">
    <property type="term" value="P:regulation of translation"/>
    <property type="evidence" value="ECO:0007669"/>
    <property type="project" value="TreeGrafter"/>
</dbReference>
<evidence type="ECO:0000313" key="6">
    <source>
        <dbReference type="Proteomes" id="UP000030689"/>
    </source>
</evidence>
<dbReference type="SMART" id="SM00360">
    <property type="entry name" value="RRM"/>
    <property type="match status" value="2"/>
</dbReference>
<organism evidence="5 6">
    <name type="scientific">Eutrema salsugineum</name>
    <name type="common">Saltwater cress</name>
    <name type="synonym">Sisymbrium salsugineum</name>
    <dbReference type="NCBI Taxonomy" id="72664"/>
    <lineage>
        <taxon>Eukaryota</taxon>
        <taxon>Viridiplantae</taxon>
        <taxon>Streptophyta</taxon>
        <taxon>Embryophyta</taxon>
        <taxon>Tracheophyta</taxon>
        <taxon>Spermatophyta</taxon>
        <taxon>Magnoliopsida</taxon>
        <taxon>eudicotyledons</taxon>
        <taxon>Gunneridae</taxon>
        <taxon>Pentapetalae</taxon>
        <taxon>rosids</taxon>
        <taxon>malvids</taxon>
        <taxon>Brassicales</taxon>
        <taxon>Brassicaceae</taxon>
        <taxon>Eutremeae</taxon>
        <taxon>Eutrema</taxon>
    </lineage>
</organism>
<dbReference type="Gene3D" id="3.30.70.330">
    <property type="match status" value="2"/>
</dbReference>
<dbReference type="FunFam" id="3.30.70.330:FF:000051">
    <property type="entry name" value="Heterogeneous nuclear ribonucleoprotein 1"/>
    <property type="match status" value="1"/>
</dbReference>
<dbReference type="FunFam" id="3.30.70.330:FF:000102">
    <property type="entry name" value="Heterogeneous nuclear ribonucleoprotein 1"/>
    <property type="match status" value="1"/>
</dbReference>
<gene>
    <name evidence="5" type="ORF">EUTSA_v10000891mg</name>
</gene>
<evidence type="ECO:0000256" key="3">
    <source>
        <dbReference type="PROSITE-ProRule" id="PRU00176"/>
    </source>
</evidence>
<dbReference type="KEGG" id="eus:EUTSA_v10000891mg"/>
<feature type="domain" description="RRM" evidence="4">
    <location>
        <begin position="106"/>
        <end position="183"/>
    </location>
</feature>
<dbReference type="InterPro" id="IPR000504">
    <property type="entry name" value="RRM_dom"/>
</dbReference>
<name>V4LBZ4_EUTSA</name>
<dbReference type="PANTHER" id="PTHR48032:SF1">
    <property type="entry name" value="RNA-BINDING (RRM_RBD_RNP MOTIFS) FAMILY PROTEIN"/>
    <property type="match status" value="1"/>
</dbReference>
<dbReference type="EMBL" id="KI517465">
    <property type="protein sequence ID" value="ESQ39912.1"/>
    <property type="molecule type" value="Genomic_DNA"/>
</dbReference>
<keyword evidence="1" id="KW-0677">Repeat</keyword>
<reference evidence="5 6" key="1">
    <citation type="journal article" date="2013" name="Front. Plant Sci.">
        <title>The Reference Genome of the Halophytic Plant Eutrema salsugineum.</title>
        <authorList>
            <person name="Yang R."/>
            <person name="Jarvis D.E."/>
            <person name="Chen H."/>
            <person name="Beilstein M.A."/>
            <person name="Grimwood J."/>
            <person name="Jenkins J."/>
            <person name="Shu S."/>
            <person name="Prochnik S."/>
            <person name="Xin M."/>
            <person name="Ma C."/>
            <person name="Schmutz J."/>
            <person name="Wing R.A."/>
            <person name="Mitchell-Olds T."/>
            <person name="Schumaker K.S."/>
            <person name="Wang X."/>
        </authorList>
    </citation>
    <scope>NUCLEOTIDE SEQUENCE [LARGE SCALE GENOMIC DNA]</scope>
</reference>
<evidence type="ECO:0000313" key="5">
    <source>
        <dbReference type="EMBL" id="ESQ39912.1"/>
    </source>
</evidence>
<dbReference type="GO" id="GO:0003729">
    <property type="term" value="F:mRNA binding"/>
    <property type="evidence" value="ECO:0007669"/>
    <property type="project" value="EnsemblPlants"/>
</dbReference>
<dbReference type="OMA" id="GIGAIWG"/>
<dbReference type="SUPFAM" id="SSF54928">
    <property type="entry name" value="RNA-binding domain, RBD"/>
    <property type="match status" value="2"/>
</dbReference>
<keyword evidence="2 3" id="KW-0694">RNA-binding</keyword>
<dbReference type="PROSITE" id="PS50102">
    <property type="entry name" value="RRM"/>
    <property type="match status" value="2"/>
</dbReference>
<dbReference type="Pfam" id="PF00076">
    <property type="entry name" value="RRM_1"/>
    <property type="match status" value="2"/>
</dbReference>
<dbReference type="CDD" id="cd12330">
    <property type="entry name" value="RRM2_Hrp1p"/>
    <property type="match status" value="1"/>
</dbReference>
<dbReference type="CDD" id="cd12325">
    <property type="entry name" value="RRM1_hnRNPA_hnRNPD_like"/>
    <property type="match status" value="1"/>
</dbReference>
<dbReference type="Gramene" id="ESQ39912">
    <property type="protein sequence ID" value="ESQ39912"/>
    <property type="gene ID" value="EUTSA_v10000891mg"/>
</dbReference>
<feature type="domain" description="RRM" evidence="4">
    <location>
        <begin position="6"/>
        <end position="82"/>
    </location>
</feature>
<evidence type="ECO:0000259" key="4">
    <source>
        <dbReference type="PROSITE" id="PS50102"/>
    </source>
</evidence>
<dbReference type="InterPro" id="IPR035979">
    <property type="entry name" value="RBD_domain_sf"/>
</dbReference>
<dbReference type="PANTHER" id="PTHR48032">
    <property type="entry name" value="RNA-BINDING PROTEIN MUSASHI HOMOLOG RBP6"/>
    <property type="match status" value="1"/>
</dbReference>
<proteinExistence type="predicted"/>
<protein>
    <recommendedName>
        <fullName evidence="4">RRM domain-containing protein</fullName>
    </recommendedName>
</protein>
<dbReference type="eggNOG" id="KOG4205">
    <property type="taxonomic scope" value="Eukaryota"/>
</dbReference>